<protein>
    <submittedName>
        <fullName evidence="4">PEFG-CTERM sorting domain-containing protein</fullName>
    </submittedName>
</protein>
<dbReference type="AlphaFoldDB" id="A0A7D5M5R5"/>
<gene>
    <name evidence="4" type="ORF">C5F49_02490</name>
</gene>
<feature type="domain" description="Macroglobulin" evidence="3">
    <location>
        <begin position="133"/>
        <end position="210"/>
    </location>
</feature>
<evidence type="ECO:0000313" key="4">
    <source>
        <dbReference type="EMBL" id="QLH04309.1"/>
    </source>
</evidence>
<evidence type="ECO:0000259" key="3">
    <source>
        <dbReference type="Pfam" id="PF01835"/>
    </source>
</evidence>
<dbReference type="Gene3D" id="2.60.40.1930">
    <property type="match status" value="1"/>
</dbReference>
<dbReference type="KEGG" id="nox:C5F49_02490"/>
<evidence type="ECO:0000256" key="2">
    <source>
        <dbReference type="SAM" id="Phobius"/>
    </source>
</evidence>
<dbReference type="Proteomes" id="UP000509441">
    <property type="component" value="Chromosome"/>
</dbReference>
<proteinExistence type="predicted"/>
<organism evidence="4 5">
    <name type="scientific">Nitrosopumilus oxyclinae</name>
    <dbReference type="NCBI Taxonomy" id="1959104"/>
    <lineage>
        <taxon>Archaea</taxon>
        <taxon>Nitrososphaerota</taxon>
        <taxon>Nitrososphaeria</taxon>
        <taxon>Nitrosopumilales</taxon>
        <taxon>Nitrosopumilaceae</taxon>
        <taxon>Nitrosopumilus</taxon>
    </lineage>
</organism>
<accession>A0A7D5M5R5</accession>
<keyword evidence="2" id="KW-0472">Membrane</keyword>
<keyword evidence="2" id="KW-1133">Transmembrane helix</keyword>
<feature type="transmembrane region" description="Helical" evidence="2">
    <location>
        <begin position="351"/>
        <end position="369"/>
    </location>
</feature>
<dbReference type="EMBL" id="CP026994">
    <property type="protein sequence ID" value="QLH04309.1"/>
    <property type="molecule type" value="Genomic_DNA"/>
</dbReference>
<dbReference type="GO" id="GO:0004866">
    <property type="term" value="F:endopeptidase inhibitor activity"/>
    <property type="evidence" value="ECO:0007669"/>
    <property type="project" value="InterPro"/>
</dbReference>
<reference evidence="4 5" key="1">
    <citation type="submission" date="2018-02" db="EMBL/GenBank/DDBJ databases">
        <title>Complete genome of Nitrosopumilus oxyclinae HCE1.</title>
        <authorList>
            <person name="Qin W."/>
            <person name="Zheng Y."/>
            <person name="Stahl D.A."/>
        </authorList>
    </citation>
    <scope>NUCLEOTIDE SEQUENCE [LARGE SCALE GENOMIC DNA]</scope>
    <source>
        <strain evidence="4 5">HCE1</strain>
    </source>
</reference>
<name>A0A7D5M5R5_9ARCH</name>
<dbReference type="InterPro" id="IPR002890">
    <property type="entry name" value="MG2"/>
</dbReference>
<evidence type="ECO:0000256" key="1">
    <source>
        <dbReference type="SAM" id="MobiDB-lite"/>
    </source>
</evidence>
<dbReference type="InterPro" id="IPR027560">
    <property type="entry name" value="PEFG-CTERM"/>
</dbReference>
<dbReference type="NCBIfam" id="TIGR04296">
    <property type="entry name" value="PEFG-CTERM"/>
    <property type="match status" value="1"/>
</dbReference>
<keyword evidence="5" id="KW-1185">Reference proteome</keyword>
<feature type="region of interest" description="Disordered" evidence="1">
    <location>
        <begin position="58"/>
        <end position="110"/>
    </location>
</feature>
<evidence type="ECO:0000313" key="5">
    <source>
        <dbReference type="Proteomes" id="UP000509441"/>
    </source>
</evidence>
<keyword evidence="2" id="KW-0812">Transmembrane</keyword>
<dbReference type="Pfam" id="PF01835">
    <property type="entry name" value="MG2"/>
    <property type="match status" value="1"/>
</dbReference>
<sequence length="381" mass="40796">MQSYKDKLRLMNVMKSKLILFSIIVLSLVSFGIASVGMSDNAFAQTGVNVGVETETEVKIGEKSDDGESNVSVEGKTETSVEAKAQTSSETKAEEKSSEETSETSAKAESQVQLAIKSSYPKVKASSENSFAVQSKQKLYQPGEMIRVEGSLFSGLMTQLGASNTVNVQIFDNKGMMVKESTVQMKSGGGFDAEVLLPSNSVNGEYTIKSKIISDSSVLGTLSAETRANLETSTKVIVSTPSSVKIKVEGHDDFEVKVASNSKVTEVKFKEPEKKVSFMVEGESGTKGVTQISIPKALLSGQMSVMIDGKIMADEDVIVTANTETTTKLELNYHHSIHQIDVVGTNAVPEFGSVALIVMVVAISGIILVSSKYSRLGIRTI</sequence>